<dbReference type="PANTHER" id="PTHR42878:SF7">
    <property type="entry name" value="SENSOR HISTIDINE KINASE GLRK"/>
    <property type="match status" value="1"/>
</dbReference>
<sequence length="82" mass="8657">MTVRGRGSGWTGFSGAGIQENRASLGLQPVFRHGQGPGQKEGRLGLAVCKEIVQAHGGRIRAKSQPGKGSTFSFSLPVHELE</sequence>
<dbReference type="SUPFAM" id="SSF55874">
    <property type="entry name" value="ATPase domain of HSP90 chaperone/DNA topoisomerase II/histidine kinase"/>
    <property type="match status" value="1"/>
</dbReference>
<comment type="subcellular location">
    <subcellularLocation>
        <location evidence="2">Membrane</location>
    </subcellularLocation>
</comment>
<feature type="domain" description="Histidine kinase" evidence="10">
    <location>
        <begin position="14"/>
        <end position="80"/>
    </location>
</feature>
<dbReference type="GO" id="GO:0000156">
    <property type="term" value="F:phosphorelay response regulator activity"/>
    <property type="evidence" value="ECO:0007669"/>
    <property type="project" value="TreeGrafter"/>
</dbReference>
<dbReference type="EC" id="2.7.13.3" evidence="3"/>
<keyword evidence="8" id="KW-0902">Two-component regulatory system</keyword>
<dbReference type="Proteomes" id="UP000196475">
    <property type="component" value="Unassembled WGS sequence"/>
</dbReference>
<dbReference type="EMBL" id="LZRT01000123">
    <property type="protein sequence ID" value="OUM84568.1"/>
    <property type="molecule type" value="Genomic_DNA"/>
</dbReference>
<dbReference type="GO" id="GO:0005524">
    <property type="term" value="F:ATP binding"/>
    <property type="evidence" value="ECO:0007669"/>
    <property type="project" value="UniProtKB-KW"/>
</dbReference>
<evidence type="ECO:0000256" key="8">
    <source>
        <dbReference type="ARBA" id="ARBA00023012"/>
    </source>
</evidence>
<evidence type="ECO:0000256" key="2">
    <source>
        <dbReference type="ARBA" id="ARBA00004370"/>
    </source>
</evidence>
<evidence type="ECO:0000313" key="12">
    <source>
        <dbReference type="Proteomes" id="UP000196475"/>
    </source>
</evidence>
<evidence type="ECO:0000256" key="1">
    <source>
        <dbReference type="ARBA" id="ARBA00000085"/>
    </source>
</evidence>
<accession>A0A1Y3PHJ5</accession>
<evidence type="ECO:0000256" key="7">
    <source>
        <dbReference type="ARBA" id="ARBA00022840"/>
    </source>
</evidence>
<dbReference type="PRINTS" id="PR00344">
    <property type="entry name" value="BCTRLSENSOR"/>
</dbReference>
<dbReference type="Pfam" id="PF02518">
    <property type="entry name" value="HATPase_c"/>
    <property type="match status" value="1"/>
</dbReference>
<dbReference type="AlphaFoldDB" id="A0A1Y3PHJ5"/>
<evidence type="ECO:0000256" key="3">
    <source>
        <dbReference type="ARBA" id="ARBA00012438"/>
    </source>
</evidence>
<evidence type="ECO:0000259" key="10">
    <source>
        <dbReference type="PROSITE" id="PS50109"/>
    </source>
</evidence>
<reference evidence="12" key="1">
    <citation type="submission" date="2016-06" db="EMBL/GenBank/DDBJ databases">
        <authorList>
            <person name="Nascimento L."/>
            <person name="Pereira R.V."/>
            <person name="Martins L.F."/>
            <person name="Quaggio R.B."/>
            <person name="Silva A.M."/>
            <person name="Setubal J.C."/>
        </authorList>
    </citation>
    <scope>NUCLEOTIDE SEQUENCE [LARGE SCALE GENOMIC DNA]</scope>
</reference>
<name>A0A1Y3PHJ5_9BACI</name>
<evidence type="ECO:0000313" key="11">
    <source>
        <dbReference type="EMBL" id="OUM84568.1"/>
    </source>
</evidence>
<gene>
    <name evidence="11" type="ORF">BAA01_13560</name>
</gene>
<evidence type="ECO:0000256" key="4">
    <source>
        <dbReference type="ARBA" id="ARBA00022679"/>
    </source>
</evidence>
<evidence type="ECO:0000256" key="6">
    <source>
        <dbReference type="ARBA" id="ARBA00022777"/>
    </source>
</evidence>
<dbReference type="PANTHER" id="PTHR42878">
    <property type="entry name" value="TWO-COMPONENT HISTIDINE KINASE"/>
    <property type="match status" value="1"/>
</dbReference>
<organism evidence="11 12">
    <name type="scientific">Bacillus thermozeamaize</name>
    <dbReference type="NCBI Taxonomy" id="230954"/>
    <lineage>
        <taxon>Bacteria</taxon>
        <taxon>Bacillati</taxon>
        <taxon>Bacillota</taxon>
        <taxon>Bacilli</taxon>
        <taxon>Bacillales</taxon>
        <taxon>Bacillaceae</taxon>
        <taxon>Bacillus</taxon>
    </lineage>
</organism>
<dbReference type="GO" id="GO:0030295">
    <property type="term" value="F:protein kinase activator activity"/>
    <property type="evidence" value="ECO:0007669"/>
    <property type="project" value="TreeGrafter"/>
</dbReference>
<dbReference type="GO" id="GO:0004673">
    <property type="term" value="F:protein histidine kinase activity"/>
    <property type="evidence" value="ECO:0007669"/>
    <property type="project" value="UniProtKB-EC"/>
</dbReference>
<dbReference type="Gene3D" id="3.30.565.10">
    <property type="entry name" value="Histidine kinase-like ATPase, C-terminal domain"/>
    <property type="match status" value="1"/>
</dbReference>
<evidence type="ECO:0000256" key="9">
    <source>
        <dbReference type="SAM" id="MobiDB-lite"/>
    </source>
</evidence>
<keyword evidence="6" id="KW-0418">Kinase</keyword>
<feature type="region of interest" description="Disordered" evidence="9">
    <location>
        <begin position="60"/>
        <end position="82"/>
    </location>
</feature>
<keyword evidence="5" id="KW-0547">Nucleotide-binding</keyword>
<dbReference type="InterPro" id="IPR036890">
    <property type="entry name" value="HATPase_C_sf"/>
</dbReference>
<dbReference type="InterPro" id="IPR050351">
    <property type="entry name" value="BphY/WalK/GraS-like"/>
</dbReference>
<dbReference type="GO" id="GO:0007234">
    <property type="term" value="P:osmosensory signaling via phosphorelay pathway"/>
    <property type="evidence" value="ECO:0007669"/>
    <property type="project" value="TreeGrafter"/>
</dbReference>
<keyword evidence="4" id="KW-0808">Transferase</keyword>
<dbReference type="InterPro" id="IPR004358">
    <property type="entry name" value="Sig_transdc_His_kin-like_C"/>
</dbReference>
<dbReference type="PROSITE" id="PS50109">
    <property type="entry name" value="HIS_KIN"/>
    <property type="match status" value="1"/>
</dbReference>
<dbReference type="InterPro" id="IPR005467">
    <property type="entry name" value="His_kinase_dom"/>
</dbReference>
<keyword evidence="7" id="KW-0067">ATP-binding</keyword>
<dbReference type="InterPro" id="IPR003594">
    <property type="entry name" value="HATPase_dom"/>
</dbReference>
<protein>
    <recommendedName>
        <fullName evidence="3">histidine kinase</fullName>
        <ecNumber evidence="3">2.7.13.3</ecNumber>
    </recommendedName>
</protein>
<proteinExistence type="predicted"/>
<comment type="caution">
    <text evidence="11">The sequence shown here is derived from an EMBL/GenBank/DDBJ whole genome shotgun (WGS) entry which is preliminary data.</text>
</comment>
<comment type="catalytic activity">
    <reaction evidence="1">
        <text>ATP + protein L-histidine = ADP + protein N-phospho-L-histidine.</text>
        <dbReference type="EC" id="2.7.13.3"/>
    </reaction>
</comment>
<evidence type="ECO:0000256" key="5">
    <source>
        <dbReference type="ARBA" id="ARBA00022741"/>
    </source>
</evidence>